<reference evidence="14" key="1">
    <citation type="submission" date="2022-02" db="EMBL/GenBank/DDBJ databases">
        <title>Acinetobacter A3.8 sp. nov., isolated from Sediment (Zhairuo Island).</title>
        <authorList>
            <person name="Zheng K."/>
        </authorList>
    </citation>
    <scope>NUCLEOTIDE SEQUENCE</scope>
    <source>
        <strain evidence="14">A3.8</strain>
    </source>
</reference>
<dbReference type="RefSeq" id="WP_241570755.1">
    <property type="nucleotide sequence ID" value="NZ_JAKUML010000004.1"/>
</dbReference>
<organism evidence="14 15">
    <name type="scientific">Acinetobacter sedimenti</name>
    <dbReference type="NCBI Taxonomy" id="2919922"/>
    <lineage>
        <taxon>Bacteria</taxon>
        <taxon>Pseudomonadati</taxon>
        <taxon>Pseudomonadota</taxon>
        <taxon>Gammaproteobacteria</taxon>
        <taxon>Moraxellales</taxon>
        <taxon>Moraxellaceae</taxon>
        <taxon>Acinetobacter</taxon>
    </lineage>
</organism>
<evidence type="ECO:0000256" key="6">
    <source>
        <dbReference type="ARBA" id="ARBA00023136"/>
    </source>
</evidence>
<keyword evidence="7 8" id="KW-0998">Cell outer membrane</keyword>
<keyword evidence="6 8" id="KW-0472">Membrane</keyword>
<protein>
    <submittedName>
        <fullName evidence="14">TonB-dependent receptor</fullName>
    </submittedName>
</protein>
<dbReference type="GO" id="GO:0044718">
    <property type="term" value="P:siderophore transmembrane transport"/>
    <property type="evidence" value="ECO:0007669"/>
    <property type="project" value="TreeGrafter"/>
</dbReference>
<dbReference type="AlphaFoldDB" id="A0A9X2B5X1"/>
<dbReference type="Pfam" id="PF00593">
    <property type="entry name" value="TonB_dep_Rec_b-barrel"/>
    <property type="match status" value="1"/>
</dbReference>
<dbReference type="InterPro" id="IPR039426">
    <property type="entry name" value="TonB-dep_rcpt-like"/>
</dbReference>
<dbReference type="PANTHER" id="PTHR30069">
    <property type="entry name" value="TONB-DEPENDENT OUTER MEMBRANE RECEPTOR"/>
    <property type="match status" value="1"/>
</dbReference>
<dbReference type="Pfam" id="PF07715">
    <property type="entry name" value="Plug"/>
    <property type="match status" value="1"/>
</dbReference>
<dbReference type="PROSITE" id="PS52016">
    <property type="entry name" value="TONB_DEPENDENT_REC_3"/>
    <property type="match status" value="1"/>
</dbReference>
<keyword evidence="5 9" id="KW-0798">TonB box</keyword>
<comment type="similarity">
    <text evidence="8 9">Belongs to the TonB-dependent receptor family.</text>
</comment>
<dbReference type="GO" id="GO:0009279">
    <property type="term" value="C:cell outer membrane"/>
    <property type="evidence" value="ECO:0007669"/>
    <property type="project" value="UniProtKB-SubCell"/>
</dbReference>
<evidence type="ECO:0000256" key="5">
    <source>
        <dbReference type="ARBA" id="ARBA00023077"/>
    </source>
</evidence>
<evidence type="ECO:0000313" key="15">
    <source>
        <dbReference type="Proteomes" id="UP001139701"/>
    </source>
</evidence>
<proteinExistence type="inferred from homology"/>
<feature type="region of interest" description="Disordered" evidence="10">
    <location>
        <begin position="313"/>
        <end position="342"/>
    </location>
</feature>
<evidence type="ECO:0000256" key="7">
    <source>
        <dbReference type="ARBA" id="ARBA00023237"/>
    </source>
</evidence>
<dbReference type="EMBL" id="JAKUML010000004">
    <property type="protein sequence ID" value="MCJ8146063.1"/>
    <property type="molecule type" value="Genomic_DNA"/>
</dbReference>
<dbReference type="PANTHER" id="PTHR30069:SF40">
    <property type="entry name" value="TONB-DEPENDENT RECEPTOR NMB0964-RELATED"/>
    <property type="match status" value="1"/>
</dbReference>
<keyword evidence="15" id="KW-1185">Reference proteome</keyword>
<gene>
    <name evidence="14" type="ORF">MKI79_03915</name>
</gene>
<evidence type="ECO:0000256" key="8">
    <source>
        <dbReference type="PROSITE-ProRule" id="PRU01360"/>
    </source>
</evidence>
<keyword evidence="3 8" id="KW-1134">Transmembrane beta strand</keyword>
<evidence type="ECO:0000256" key="10">
    <source>
        <dbReference type="SAM" id="MobiDB-lite"/>
    </source>
</evidence>
<evidence type="ECO:0000256" key="2">
    <source>
        <dbReference type="ARBA" id="ARBA00022448"/>
    </source>
</evidence>
<feature type="signal peptide" evidence="11">
    <location>
        <begin position="1"/>
        <end position="23"/>
    </location>
</feature>
<evidence type="ECO:0000256" key="3">
    <source>
        <dbReference type="ARBA" id="ARBA00022452"/>
    </source>
</evidence>
<evidence type="ECO:0000259" key="13">
    <source>
        <dbReference type="Pfam" id="PF07715"/>
    </source>
</evidence>
<keyword evidence="4 8" id="KW-0812">Transmembrane</keyword>
<dbReference type="InterPro" id="IPR012910">
    <property type="entry name" value="Plug_dom"/>
</dbReference>
<evidence type="ECO:0000256" key="1">
    <source>
        <dbReference type="ARBA" id="ARBA00004571"/>
    </source>
</evidence>
<name>A0A9X2B5X1_9GAMM</name>
<evidence type="ECO:0000256" key="9">
    <source>
        <dbReference type="RuleBase" id="RU003357"/>
    </source>
</evidence>
<dbReference type="InterPro" id="IPR037066">
    <property type="entry name" value="Plug_dom_sf"/>
</dbReference>
<feature type="domain" description="TonB-dependent receptor plug" evidence="13">
    <location>
        <begin position="82"/>
        <end position="184"/>
    </location>
</feature>
<feature type="domain" description="TonB-dependent receptor-like beta-barrel" evidence="12">
    <location>
        <begin position="325"/>
        <end position="696"/>
    </location>
</feature>
<sequence length="726" mass="80758">MRVAYTPLSLAILAILLSSIAHAKVGYLESVDTETTVQESQKATTPKDATIEGTAIKDTTPQVHQLQVITVQAHPLSQNENDLVQTSNILEKEQLSQGAATLGDALNGQLGIHSDNFGAGASRPVIRGQTVPRVKVLTDSSEVMDASQISPDHASTVDPALARKIEVLRGPSTLLYGGSAVGGVVNVLDEKIPTQMPEGAVDGEVHLRGNTVANEKLGAAGITIGLGEQFALRLEGDKREADDYAVSGYTHDGEKEKRVDGTWNEGQNATVGLSWIGDRGYAGVAYSERKDQYALPGHSHEYESCHPHGTHLHCSSHDDHDHEEEDGDDHDHDHEEHAHEDAPWVDLKSKRVDFRAEYQQPFAGIETVRARAGYTDYQHDEIEEGEVSTTFKNKGYDGRLEFVHVPLAGWEGVFGAQYSNSEFQALGDEAFLPKTTTENLAGFLIEHYQWNDVHFEVGARVEQQQIDATESGLKDYDDTAYSASASAKWQFAPEYAASIAYSYGERMPNAQELYANGVHLATNTYEIGNENLGKEKSHNIEIGLSKDEGDLSFAVNAFYNQVDDYIYANTLDRYENFRLVEYQQRDADFIGAEGQVSYQFSPLYRGKIFADHVQAQFKDNSDLPRIPATRTGMRFDADFADGIHGGVEYIYGFEQDRIADFEERTPDYHLLNLDISYEQQPSDSWSYQIYLKANNLFDQTYYNHASYLSSIPQQGRNFTSGIRFRF</sequence>
<dbReference type="SUPFAM" id="SSF56935">
    <property type="entry name" value="Porins"/>
    <property type="match status" value="1"/>
</dbReference>
<feature type="compositionally biased region" description="Basic and acidic residues" evidence="10">
    <location>
        <begin position="329"/>
        <end position="342"/>
    </location>
</feature>
<comment type="subcellular location">
    <subcellularLocation>
        <location evidence="1 8">Cell outer membrane</location>
        <topology evidence="1 8">Multi-pass membrane protein</topology>
    </subcellularLocation>
</comment>
<keyword evidence="14" id="KW-0675">Receptor</keyword>
<evidence type="ECO:0000256" key="4">
    <source>
        <dbReference type="ARBA" id="ARBA00022692"/>
    </source>
</evidence>
<keyword evidence="2 8" id="KW-0813">Transport</keyword>
<dbReference type="Gene3D" id="2.170.130.10">
    <property type="entry name" value="TonB-dependent receptor, plug domain"/>
    <property type="match status" value="1"/>
</dbReference>
<evidence type="ECO:0000256" key="11">
    <source>
        <dbReference type="SAM" id="SignalP"/>
    </source>
</evidence>
<keyword evidence="11" id="KW-0732">Signal</keyword>
<dbReference type="InterPro" id="IPR036942">
    <property type="entry name" value="Beta-barrel_TonB_sf"/>
</dbReference>
<dbReference type="GO" id="GO:0015344">
    <property type="term" value="F:siderophore uptake transmembrane transporter activity"/>
    <property type="evidence" value="ECO:0007669"/>
    <property type="project" value="TreeGrafter"/>
</dbReference>
<dbReference type="InterPro" id="IPR000531">
    <property type="entry name" value="Beta-barrel_TonB"/>
</dbReference>
<comment type="caution">
    <text evidence="14">The sequence shown here is derived from an EMBL/GenBank/DDBJ whole genome shotgun (WGS) entry which is preliminary data.</text>
</comment>
<dbReference type="Gene3D" id="2.40.170.20">
    <property type="entry name" value="TonB-dependent receptor, beta-barrel domain"/>
    <property type="match status" value="1"/>
</dbReference>
<evidence type="ECO:0000313" key="14">
    <source>
        <dbReference type="EMBL" id="MCJ8146063.1"/>
    </source>
</evidence>
<evidence type="ECO:0000259" key="12">
    <source>
        <dbReference type="Pfam" id="PF00593"/>
    </source>
</evidence>
<dbReference type="Proteomes" id="UP001139701">
    <property type="component" value="Unassembled WGS sequence"/>
</dbReference>
<feature type="chain" id="PRO_5040856729" evidence="11">
    <location>
        <begin position="24"/>
        <end position="726"/>
    </location>
</feature>
<accession>A0A9X2B5X1</accession>